<protein>
    <submittedName>
        <fullName evidence="1">Uncharacterized protein</fullName>
    </submittedName>
</protein>
<keyword evidence="2" id="KW-1185">Reference proteome</keyword>
<dbReference type="AlphaFoldDB" id="A0AAN7VUC1"/>
<reference evidence="1 2" key="1">
    <citation type="journal article" date="2024" name="Insects">
        <title>An Improved Chromosome-Level Genome Assembly of the Firefly Pyrocoelia pectoralis.</title>
        <authorList>
            <person name="Fu X."/>
            <person name="Meyer-Rochow V.B."/>
            <person name="Ballantyne L."/>
            <person name="Zhu X."/>
        </authorList>
    </citation>
    <scope>NUCLEOTIDE SEQUENCE [LARGE SCALE GENOMIC DNA]</scope>
    <source>
        <strain evidence="1">XCY_ONT2</strain>
    </source>
</reference>
<proteinExistence type="predicted"/>
<sequence>MENSYIKLVDERTDLRLKFEHNSGPLINSNYCKQFKKLVFRKMTFTTYSYMAKLTYCLIQNDVVQIQNIITDSKSVVIVGKKFSNRYPLYLYPINSLALNISVSDDLSDNLFRNMDYL</sequence>
<dbReference type="EMBL" id="JAVRBK010000001">
    <property type="protein sequence ID" value="KAK5649968.1"/>
    <property type="molecule type" value="Genomic_DNA"/>
</dbReference>
<evidence type="ECO:0000313" key="2">
    <source>
        <dbReference type="Proteomes" id="UP001329430"/>
    </source>
</evidence>
<organism evidence="1 2">
    <name type="scientific">Pyrocoelia pectoralis</name>
    <dbReference type="NCBI Taxonomy" id="417401"/>
    <lineage>
        <taxon>Eukaryota</taxon>
        <taxon>Metazoa</taxon>
        <taxon>Ecdysozoa</taxon>
        <taxon>Arthropoda</taxon>
        <taxon>Hexapoda</taxon>
        <taxon>Insecta</taxon>
        <taxon>Pterygota</taxon>
        <taxon>Neoptera</taxon>
        <taxon>Endopterygota</taxon>
        <taxon>Coleoptera</taxon>
        <taxon>Polyphaga</taxon>
        <taxon>Elateriformia</taxon>
        <taxon>Elateroidea</taxon>
        <taxon>Lampyridae</taxon>
        <taxon>Lampyrinae</taxon>
        <taxon>Pyrocoelia</taxon>
    </lineage>
</organism>
<comment type="caution">
    <text evidence="1">The sequence shown here is derived from an EMBL/GenBank/DDBJ whole genome shotgun (WGS) entry which is preliminary data.</text>
</comment>
<name>A0AAN7VUC1_9COLE</name>
<dbReference type="Proteomes" id="UP001329430">
    <property type="component" value="Chromosome 1"/>
</dbReference>
<accession>A0AAN7VUC1</accession>
<gene>
    <name evidence="1" type="ORF">RI129_000997</name>
</gene>
<evidence type="ECO:0000313" key="1">
    <source>
        <dbReference type="EMBL" id="KAK5649968.1"/>
    </source>
</evidence>